<keyword evidence="7" id="KW-0520">NAD</keyword>
<feature type="transmembrane region" description="Helical" evidence="11">
    <location>
        <begin position="44"/>
        <end position="71"/>
    </location>
</feature>
<evidence type="ECO:0000256" key="3">
    <source>
        <dbReference type="ARBA" id="ARBA00016612"/>
    </source>
</evidence>
<keyword evidence="12" id="KW-0496">Mitochondrion</keyword>
<sequence length="101" mass="11454">MIMSMILISMSSMCWWRNHIIMMLLSLEMLLITIFLLMSNLMTISFSFTMLIFLTTMVCASSFGLSVLVAISRNHKSTITSPTTSMIYNNNTISNKNNISI</sequence>
<gene>
    <name evidence="12" type="primary">nad4L</name>
</gene>
<dbReference type="AlphaFoldDB" id="A0A516IMC8"/>
<accession>A0A516IMC8</accession>
<proteinExistence type="inferred from homology"/>
<evidence type="ECO:0000256" key="4">
    <source>
        <dbReference type="ARBA" id="ARBA00022692"/>
    </source>
</evidence>
<comment type="subcellular location">
    <subcellularLocation>
        <location evidence="1">Membrane</location>
        <topology evidence="1">Multi-pass membrane protein</topology>
    </subcellularLocation>
</comment>
<evidence type="ECO:0000256" key="7">
    <source>
        <dbReference type="ARBA" id="ARBA00023027"/>
    </source>
</evidence>
<reference evidence="12" key="1">
    <citation type="journal article" date="2019" name="BMC Genomics">
        <title>Arm-less mitochondrial tRNAs conserved for over 30 millions of years in spiders.</title>
        <authorList>
            <person name="Pons J."/>
            <person name="Bover P."/>
            <person name="Bidegaray-Batista L."/>
            <person name="Arnedo M."/>
        </authorList>
    </citation>
    <scope>NUCLEOTIDE SEQUENCE</scope>
    <source>
        <strain evidence="12">K350</strain>
    </source>
</reference>
<evidence type="ECO:0000256" key="2">
    <source>
        <dbReference type="ARBA" id="ARBA00010519"/>
    </source>
</evidence>
<geneLocation type="mitochondrion" evidence="12"/>
<comment type="catalytic activity">
    <reaction evidence="10">
        <text>a ubiquinone + NADH + 5 H(+)(in) = a ubiquinol + NAD(+) + 4 H(+)(out)</text>
        <dbReference type="Rhea" id="RHEA:29091"/>
        <dbReference type="Rhea" id="RHEA-COMP:9565"/>
        <dbReference type="Rhea" id="RHEA-COMP:9566"/>
        <dbReference type="ChEBI" id="CHEBI:15378"/>
        <dbReference type="ChEBI" id="CHEBI:16389"/>
        <dbReference type="ChEBI" id="CHEBI:17976"/>
        <dbReference type="ChEBI" id="CHEBI:57540"/>
        <dbReference type="ChEBI" id="CHEBI:57945"/>
        <dbReference type="EC" id="7.1.1.2"/>
    </reaction>
</comment>
<evidence type="ECO:0000313" key="12">
    <source>
        <dbReference type="EMBL" id="QDP17926.1"/>
    </source>
</evidence>
<keyword evidence="8 11" id="KW-0472">Membrane</keyword>
<keyword evidence="5" id="KW-1278">Translocase</keyword>
<evidence type="ECO:0000256" key="11">
    <source>
        <dbReference type="SAM" id="Phobius"/>
    </source>
</evidence>
<dbReference type="InterPro" id="IPR039428">
    <property type="entry name" value="NUOK/Mnh_C1-like"/>
</dbReference>
<evidence type="ECO:0000256" key="8">
    <source>
        <dbReference type="ARBA" id="ARBA00023136"/>
    </source>
</evidence>
<dbReference type="EMBL" id="MN052924">
    <property type="protein sequence ID" value="QDP17926.1"/>
    <property type="molecule type" value="Genomic_DNA"/>
</dbReference>
<protein>
    <recommendedName>
        <fullName evidence="3">NADH-ubiquinone oxidoreductase chain 4L</fullName>
    </recommendedName>
    <alternativeName>
        <fullName evidence="9">NADH dehydrogenase subunit 4L</fullName>
    </alternativeName>
</protein>
<evidence type="ECO:0000256" key="1">
    <source>
        <dbReference type="ARBA" id="ARBA00004141"/>
    </source>
</evidence>
<organism evidence="12">
    <name type="scientific">Harpactocrates apennicola</name>
    <dbReference type="NCBI Taxonomy" id="1110479"/>
    <lineage>
        <taxon>Eukaryota</taxon>
        <taxon>Metazoa</taxon>
        <taxon>Ecdysozoa</taxon>
        <taxon>Arthropoda</taxon>
        <taxon>Chelicerata</taxon>
        <taxon>Arachnida</taxon>
        <taxon>Araneae</taxon>
        <taxon>Araneomorphae</taxon>
        <taxon>Haplogynae</taxon>
        <taxon>Dysderoidea</taxon>
        <taxon>Dysderidae</taxon>
        <taxon>Harpactocrates</taxon>
    </lineage>
</organism>
<evidence type="ECO:0000256" key="6">
    <source>
        <dbReference type="ARBA" id="ARBA00022989"/>
    </source>
</evidence>
<evidence type="ECO:0000256" key="10">
    <source>
        <dbReference type="ARBA" id="ARBA00049551"/>
    </source>
</evidence>
<comment type="similarity">
    <text evidence="2">Belongs to the complex I subunit 4L family.</text>
</comment>
<keyword evidence="6 11" id="KW-1133">Transmembrane helix</keyword>
<feature type="transmembrane region" description="Helical" evidence="11">
    <location>
        <begin position="20"/>
        <end position="38"/>
    </location>
</feature>
<name>A0A516IMC8_9ARAC</name>
<evidence type="ECO:0000256" key="9">
    <source>
        <dbReference type="ARBA" id="ARBA00031586"/>
    </source>
</evidence>
<keyword evidence="4 11" id="KW-0812">Transmembrane</keyword>
<dbReference type="Gene3D" id="1.10.287.3510">
    <property type="match status" value="1"/>
</dbReference>
<dbReference type="GO" id="GO:0016020">
    <property type="term" value="C:membrane"/>
    <property type="evidence" value="ECO:0007669"/>
    <property type="project" value="UniProtKB-SubCell"/>
</dbReference>
<dbReference type="GO" id="GO:0008137">
    <property type="term" value="F:NADH dehydrogenase (ubiquinone) activity"/>
    <property type="evidence" value="ECO:0007669"/>
    <property type="project" value="UniProtKB-EC"/>
</dbReference>
<evidence type="ECO:0000256" key="5">
    <source>
        <dbReference type="ARBA" id="ARBA00022967"/>
    </source>
</evidence>
<dbReference type="Pfam" id="PF00420">
    <property type="entry name" value="Oxidored_q2"/>
    <property type="match status" value="1"/>
</dbReference>